<name>A0A6J7WT12_9CAUD</name>
<organism evidence="2">
    <name type="scientific">uncultured Caudovirales phage</name>
    <dbReference type="NCBI Taxonomy" id="2100421"/>
    <lineage>
        <taxon>Viruses</taxon>
        <taxon>Duplodnaviria</taxon>
        <taxon>Heunggongvirae</taxon>
        <taxon>Uroviricota</taxon>
        <taxon>Caudoviricetes</taxon>
        <taxon>Peduoviridae</taxon>
        <taxon>Maltschvirus</taxon>
        <taxon>Maltschvirus maltsch</taxon>
    </lineage>
</organism>
<protein>
    <submittedName>
        <fullName evidence="2">Uncharacterized protein</fullName>
    </submittedName>
</protein>
<evidence type="ECO:0000256" key="1">
    <source>
        <dbReference type="SAM" id="MobiDB-lite"/>
    </source>
</evidence>
<reference evidence="2" key="1">
    <citation type="submission" date="2020-05" db="EMBL/GenBank/DDBJ databases">
        <authorList>
            <person name="Chiriac C."/>
            <person name="Salcher M."/>
            <person name="Ghai R."/>
            <person name="Kavagutti S V."/>
        </authorList>
    </citation>
    <scope>NUCLEOTIDE SEQUENCE</scope>
</reference>
<gene>
    <name evidence="2" type="ORF">UFOVP244_82</name>
</gene>
<proteinExistence type="predicted"/>
<feature type="region of interest" description="Disordered" evidence="1">
    <location>
        <begin position="51"/>
        <end position="72"/>
    </location>
</feature>
<feature type="compositionally biased region" description="Basic residues" evidence="1">
    <location>
        <begin position="1"/>
        <end position="17"/>
    </location>
</feature>
<accession>A0A6J7WT12</accession>
<sequence>MVKTKKKKTASKVKRVAASKPSSATTLSIGGKELEISGDQLQIILSVLSGAKVEESASTSKASPSKKEKKMESAQLITKTLEAPVKKRTPGVANIDIPKRIKAINTARVTQPGGYNRLRYQLMFLEEKLLKKRVMDEKRLVKALKAFKDKPTDEAREFIGRVLQLFVNKGKLEKEAEEAVKEFRKRFL</sequence>
<feature type="region of interest" description="Disordered" evidence="1">
    <location>
        <begin position="1"/>
        <end position="24"/>
    </location>
</feature>
<evidence type="ECO:0000313" key="2">
    <source>
        <dbReference type="EMBL" id="CAB5221101.1"/>
    </source>
</evidence>
<dbReference type="EMBL" id="LR798292">
    <property type="protein sequence ID" value="CAB5221101.1"/>
    <property type="molecule type" value="Genomic_DNA"/>
</dbReference>